<name>A0AAN9KNM5_CANGL</name>
<evidence type="ECO:0000313" key="2">
    <source>
        <dbReference type="Proteomes" id="UP001367508"/>
    </source>
</evidence>
<accession>A0AAN9KNM5</accession>
<protein>
    <submittedName>
        <fullName evidence="1">Uncharacterized protein</fullName>
    </submittedName>
</protein>
<comment type="caution">
    <text evidence="1">The sequence shown here is derived from an EMBL/GenBank/DDBJ whole genome shotgun (WGS) entry which is preliminary data.</text>
</comment>
<dbReference type="EMBL" id="JAYMYQ010000007">
    <property type="protein sequence ID" value="KAK7320609.1"/>
    <property type="molecule type" value="Genomic_DNA"/>
</dbReference>
<dbReference type="AlphaFoldDB" id="A0AAN9KNM5"/>
<dbReference type="Proteomes" id="UP001367508">
    <property type="component" value="Unassembled WGS sequence"/>
</dbReference>
<organism evidence="1 2">
    <name type="scientific">Canavalia gladiata</name>
    <name type="common">Sword bean</name>
    <name type="synonym">Dolichos gladiatus</name>
    <dbReference type="NCBI Taxonomy" id="3824"/>
    <lineage>
        <taxon>Eukaryota</taxon>
        <taxon>Viridiplantae</taxon>
        <taxon>Streptophyta</taxon>
        <taxon>Embryophyta</taxon>
        <taxon>Tracheophyta</taxon>
        <taxon>Spermatophyta</taxon>
        <taxon>Magnoliopsida</taxon>
        <taxon>eudicotyledons</taxon>
        <taxon>Gunneridae</taxon>
        <taxon>Pentapetalae</taxon>
        <taxon>rosids</taxon>
        <taxon>fabids</taxon>
        <taxon>Fabales</taxon>
        <taxon>Fabaceae</taxon>
        <taxon>Papilionoideae</taxon>
        <taxon>50 kb inversion clade</taxon>
        <taxon>NPAAA clade</taxon>
        <taxon>indigoferoid/millettioid clade</taxon>
        <taxon>Phaseoleae</taxon>
        <taxon>Canavalia</taxon>
    </lineage>
</organism>
<proteinExistence type="predicted"/>
<evidence type="ECO:0000313" key="1">
    <source>
        <dbReference type="EMBL" id="KAK7320609.1"/>
    </source>
</evidence>
<gene>
    <name evidence="1" type="ORF">VNO77_30244</name>
</gene>
<sequence length="90" mass="9957">MFHNQAQTITHFGSSFLHSTAPQPALNAGDLDSSSCFFSPVSARAELRTLKIPWCGIFQHHMNKLSHETLNFLTGMLSSSMDKSRSGMKT</sequence>
<reference evidence="1 2" key="1">
    <citation type="submission" date="2024-01" db="EMBL/GenBank/DDBJ databases">
        <title>The genomes of 5 underutilized Papilionoideae crops provide insights into root nodulation and disease resistanc.</title>
        <authorList>
            <person name="Jiang F."/>
        </authorList>
    </citation>
    <scope>NUCLEOTIDE SEQUENCE [LARGE SCALE GENOMIC DNA]</scope>
    <source>
        <strain evidence="1">LVBAO_FW01</strain>
        <tissue evidence="1">Leaves</tissue>
    </source>
</reference>
<keyword evidence="2" id="KW-1185">Reference proteome</keyword>